<accession>A0A328Q207</accession>
<comment type="caution">
    <text evidence="4">The sequence shown here is derived from an EMBL/GenBank/DDBJ whole genome shotgun (WGS) entry which is preliminary data.</text>
</comment>
<dbReference type="EMBL" id="NGJK01000093">
    <property type="protein sequence ID" value="RAP02385.1"/>
    <property type="molecule type" value="Genomic_DNA"/>
</dbReference>
<dbReference type="CDD" id="cd04301">
    <property type="entry name" value="NAT_SF"/>
    <property type="match status" value="1"/>
</dbReference>
<dbReference type="InterPro" id="IPR016181">
    <property type="entry name" value="Acyl_CoA_acyltransferase"/>
</dbReference>
<keyword evidence="2" id="KW-0012">Acyltransferase</keyword>
<dbReference type="Proteomes" id="UP000248557">
    <property type="component" value="Unassembled WGS sequence"/>
</dbReference>
<evidence type="ECO:0000259" key="3">
    <source>
        <dbReference type="PROSITE" id="PS51186"/>
    </source>
</evidence>
<dbReference type="Gene3D" id="3.40.630.30">
    <property type="match status" value="1"/>
</dbReference>
<dbReference type="RefSeq" id="WP_011407074.1">
    <property type="nucleotide sequence ID" value="NZ_CATZXA010000069.1"/>
</dbReference>
<evidence type="ECO:0000256" key="2">
    <source>
        <dbReference type="ARBA" id="ARBA00023315"/>
    </source>
</evidence>
<keyword evidence="1 4" id="KW-0808">Transferase</keyword>
<dbReference type="InterPro" id="IPR050680">
    <property type="entry name" value="YpeA/RimI_acetyltransf"/>
</dbReference>
<reference evidence="4 5" key="1">
    <citation type="submission" date="2017-05" db="EMBL/GenBank/DDBJ databases">
        <title>Host range expansion of the Methanosphaera genus to humans and monogastric animals involves recent and extensive reduction in genome content.</title>
        <authorList>
            <person name="Hoedt E.C."/>
            <person name="Volmer J.G."/>
            <person name="Parks D.H."/>
            <person name="Rosewarne C.P."/>
            <person name="Denman S.E."/>
            <person name="Mcsweeney C.S."/>
            <person name="O Cuiv P."/>
            <person name="Hugenholtz P."/>
            <person name="Tyson G.W."/>
            <person name="Morrison M."/>
        </authorList>
    </citation>
    <scope>NUCLEOTIDE SEQUENCE [LARGE SCALE GENOMIC DNA]</scope>
    <source>
        <strain evidence="4 5">PA5</strain>
    </source>
</reference>
<dbReference type="Pfam" id="PF00583">
    <property type="entry name" value="Acetyltransf_1"/>
    <property type="match status" value="1"/>
</dbReference>
<evidence type="ECO:0000313" key="5">
    <source>
        <dbReference type="Proteomes" id="UP000248557"/>
    </source>
</evidence>
<dbReference type="OMA" id="EIATWIY"/>
<protein>
    <submittedName>
        <fullName evidence="4">N-acetyltransferase</fullName>
    </submittedName>
</protein>
<feature type="domain" description="N-acetyltransferase" evidence="3">
    <location>
        <begin position="61"/>
        <end position="203"/>
    </location>
</feature>
<dbReference type="SUPFAM" id="SSF55729">
    <property type="entry name" value="Acyl-CoA N-acyltransferases (Nat)"/>
    <property type="match status" value="1"/>
</dbReference>
<organism evidence="4 5">
    <name type="scientific">Methanosphaera stadtmanae</name>
    <dbReference type="NCBI Taxonomy" id="2317"/>
    <lineage>
        <taxon>Archaea</taxon>
        <taxon>Methanobacteriati</taxon>
        <taxon>Methanobacteriota</taxon>
        <taxon>Methanomada group</taxon>
        <taxon>Methanobacteria</taxon>
        <taxon>Methanobacteriales</taxon>
        <taxon>Methanobacteriaceae</taxon>
        <taxon>Methanosphaera</taxon>
    </lineage>
</organism>
<dbReference type="GO" id="GO:0016747">
    <property type="term" value="F:acyltransferase activity, transferring groups other than amino-acyl groups"/>
    <property type="evidence" value="ECO:0007669"/>
    <property type="project" value="InterPro"/>
</dbReference>
<dbReference type="PANTHER" id="PTHR43420">
    <property type="entry name" value="ACETYLTRANSFERASE"/>
    <property type="match status" value="1"/>
</dbReference>
<name>A0A328Q207_9EURY</name>
<dbReference type="InterPro" id="IPR000182">
    <property type="entry name" value="GNAT_dom"/>
</dbReference>
<sequence>MTNFRNLNDYDDVGEIATWIYNTDEFTFNLLFYNDKVRAITAIERLIMSDYINPYHRNFITILYDENPRDIEGIAVSFKGSDLSIRNTYKALYDTSCTSLPLIIQNSIVGMLFASHIKSNEYYIGNLYTNPEHRKKGVGSKLVKRCIKNAYILKCDAILLDVEFKKPGLLNFYGKLGFMRAENHYHKILGTTYGCYGMKYELK</sequence>
<evidence type="ECO:0000256" key="1">
    <source>
        <dbReference type="ARBA" id="ARBA00022679"/>
    </source>
</evidence>
<evidence type="ECO:0000313" key="4">
    <source>
        <dbReference type="EMBL" id="RAP02385.1"/>
    </source>
</evidence>
<dbReference type="PROSITE" id="PS51186">
    <property type="entry name" value="GNAT"/>
    <property type="match status" value="1"/>
</dbReference>
<proteinExistence type="predicted"/>
<dbReference type="AlphaFoldDB" id="A0A328Q207"/>
<dbReference type="GeneID" id="3854905"/>
<gene>
    <name evidence="4" type="ORF">CA615_07545</name>
</gene>